<proteinExistence type="predicted"/>
<organism evidence="2 3">
    <name type="scientific">Burkholderia vietnamiensis</name>
    <dbReference type="NCBI Taxonomy" id="60552"/>
    <lineage>
        <taxon>Bacteria</taxon>
        <taxon>Pseudomonadati</taxon>
        <taxon>Pseudomonadota</taxon>
        <taxon>Betaproteobacteria</taxon>
        <taxon>Burkholderiales</taxon>
        <taxon>Burkholderiaceae</taxon>
        <taxon>Burkholderia</taxon>
        <taxon>Burkholderia cepacia complex</taxon>
    </lineage>
</organism>
<comment type="caution">
    <text evidence="2">The sequence shown here is derived from an EMBL/GenBank/DDBJ whole genome shotgun (WGS) entry which is preliminary data.</text>
</comment>
<feature type="compositionally biased region" description="Low complexity" evidence="1">
    <location>
        <begin position="40"/>
        <end position="49"/>
    </location>
</feature>
<protein>
    <submittedName>
        <fullName evidence="2">Uncharacterized protein</fullName>
    </submittedName>
</protein>
<evidence type="ECO:0000313" key="2">
    <source>
        <dbReference type="EMBL" id="PRH39851.1"/>
    </source>
</evidence>
<evidence type="ECO:0000313" key="3">
    <source>
        <dbReference type="Proteomes" id="UP000237632"/>
    </source>
</evidence>
<dbReference type="AlphaFoldDB" id="A0AA45BCQ9"/>
<dbReference type="Proteomes" id="UP000237632">
    <property type="component" value="Unassembled WGS sequence"/>
</dbReference>
<evidence type="ECO:0000256" key="1">
    <source>
        <dbReference type="SAM" id="MobiDB-lite"/>
    </source>
</evidence>
<accession>A0AA45BCQ9</accession>
<reference evidence="2 3" key="1">
    <citation type="submission" date="2018-03" db="EMBL/GenBank/DDBJ databases">
        <authorList>
            <person name="Nguyen K."/>
            <person name="Fouts D."/>
            <person name="Sutton G."/>
        </authorList>
    </citation>
    <scope>NUCLEOTIDE SEQUENCE [LARGE SCALE GENOMIC DNA]</scope>
    <source>
        <strain evidence="2 3">AU3578</strain>
    </source>
</reference>
<name>A0AA45BCQ9_BURVI</name>
<gene>
    <name evidence="2" type="ORF">C6T65_24670</name>
</gene>
<sequence>MAAGAAATIPCTRFVSNGRRAVNFGAGKGGVHVALRRQRTAGASARAAPPRAPHADRAQPKKKKAPEGAFKTLRLVRQAD</sequence>
<feature type="region of interest" description="Disordered" evidence="1">
    <location>
        <begin position="39"/>
        <end position="80"/>
    </location>
</feature>
<dbReference type="EMBL" id="PVHK01000181">
    <property type="protein sequence ID" value="PRH39851.1"/>
    <property type="molecule type" value="Genomic_DNA"/>
</dbReference>